<dbReference type="AlphaFoldDB" id="A0A7R9H9M4"/>
<dbReference type="Pfam" id="PF01401">
    <property type="entry name" value="Peptidase_M2"/>
    <property type="match status" value="1"/>
</dbReference>
<accession>A0A7R9H9M4</accession>
<comment type="caution">
    <text evidence="5">Lacks conserved residue(s) required for the propagation of feature annotation.</text>
</comment>
<evidence type="ECO:0000256" key="5">
    <source>
        <dbReference type="PROSITE-ProRule" id="PRU01355"/>
    </source>
</evidence>
<dbReference type="PANTHER" id="PTHR10514:SF27">
    <property type="entry name" value="ANGIOTENSIN-CONVERTING ENZYME"/>
    <property type="match status" value="1"/>
</dbReference>
<keyword evidence="4" id="KW-0325">Glycoprotein</keyword>
<comment type="similarity">
    <text evidence="1 5">Belongs to the peptidase M2 family.</text>
</comment>
<gene>
    <name evidence="6" type="ORF">TCEB3V08_LOCUS11566</name>
</gene>
<dbReference type="InterPro" id="IPR001548">
    <property type="entry name" value="Peptidase_M2"/>
</dbReference>
<dbReference type="GO" id="GO:0006508">
    <property type="term" value="P:proteolysis"/>
    <property type="evidence" value="ECO:0007669"/>
    <property type="project" value="InterPro"/>
</dbReference>
<evidence type="ECO:0000256" key="2">
    <source>
        <dbReference type="ARBA" id="ARBA00022729"/>
    </source>
</evidence>
<name>A0A7R9H9M4_TIMCR</name>
<dbReference type="GO" id="GO:0008237">
    <property type="term" value="F:metallopeptidase activity"/>
    <property type="evidence" value="ECO:0007669"/>
    <property type="project" value="InterPro"/>
</dbReference>
<dbReference type="PROSITE" id="PS52011">
    <property type="entry name" value="PEPTIDASE_M2"/>
    <property type="match status" value="1"/>
</dbReference>
<protein>
    <submittedName>
        <fullName evidence="6">Uncharacterized protein</fullName>
    </submittedName>
</protein>
<proteinExistence type="inferred from homology"/>
<dbReference type="GO" id="GO:0008241">
    <property type="term" value="F:peptidyl-dipeptidase activity"/>
    <property type="evidence" value="ECO:0007669"/>
    <property type="project" value="InterPro"/>
</dbReference>
<evidence type="ECO:0000256" key="4">
    <source>
        <dbReference type="ARBA" id="ARBA00023180"/>
    </source>
</evidence>
<keyword evidence="2" id="KW-0732">Signal</keyword>
<organism evidence="6">
    <name type="scientific">Timema cristinae</name>
    <name type="common">Walking stick</name>
    <dbReference type="NCBI Taxonomy" id="61476"/>
    <lineage>
        <taxon>Eukaryota</taxon>
        <taxon>Metazoa</taxon>
        <taxon>Ecdysozoa</taxon>
        <taxon>Arthropoda</taxon>
        <taxon>Hexapoda</taxon>
        <taxon>Insecta</taxon>
        <taxon>Pterygota</taxon>
        <taxon>Neoptera</taxon>
        <taxon>Polyneoptera</taxon>
        <taxon>Phasmatodea</taxon>
        <taxon>Timematodea</taxon>
        <taxon>Timematoidea</taxon>
        <taxon>Timematidae</taxon>
        <taxon>Timema</taxon>
    </lineage>
</organism>
<dbReference type="SUPFAM" id="SSF55486">
    <property type="entry name" value="Metalloproteases ('zincins'), catalytic domain"/>
    <property type="match status" value="1"/>
</dbReference>
<evidence type="ECO:0000256" key="1">
    <source>
        <dbReference type="ARBA" id="ARBA00008139"/>
    </source>
</evidence>
<reference evidence="6" key="1">
    <citation type="submission" date="2020-11" db="EMBL/GenBank/DDBJ databases">
        <authorList>
            <person name="Tran Van P."/>
        </authorList>
    </citation>
    <scope>NUCLEOTIDE SEQUENCE</scope>
</reference>
<sequence length="89" mass="10188">MLKAMCEGQVGGTVPLPLRHCDIYGSKEAGTKLRSMMSLGSSKPWQEALRVMTGETDYSAEPLLEYYQPLFEWLVRYAQQHHLIIGWQE</sequence>
<keyword evidence="3" id="KW-1015">Disulfide bond</keyword>
<evidence type="ECO:0000256" key="3">
    <source>
        <dbReference type="ARBA" id="ARBA00023157"/>
    </source>
</evidence>
<dbReference type="PANTHER" id="PTHR10514">
    <property type="entry name" value="ANGIOTENSIN-CONVERTING ENZYME"/>
    <property type="match status" value="1"/>
</dbReference>
<dbReference type="EMBL" id="OC323267">
    <property type="protein sequence ID" value="CAD7412912.1"/>
    <property type="molecule type" value="Genomic_DNA"/>
</dbReference>
<evidence type="ECO:0000313" key="6">
    <source>
        <dbReference type="EMBL" id="CAD7412912.1"/>
    </source>
</evidence>
<dbReference type="GO" id="GO:0016020">
    <property type="term" value="C:membrane"/>
    <property type="evidence" value="ECO:0007669"/>
    <property type="project" value="InterPro"/>
</dbReference>